<accession>A0ABM8RQF9</accession>
<proteinExistence type="predicted"/>
<gene>
    <name evidence="1" type="ORF">R69888_03636</name>
</gene>
<reference evidence="1 2" key="1">
    <citation type="submission" date="2021-02" db="EMBL/GenBank/DDBJ databases">
        <authorList>
            <person name="Vanwijnsberghe S."/>
        </authorList>
    </citation>
    <scope>NUCLEOTIDE SEQUENCE [LARGE SCALE GENOMIC DNA]</scope>
    <source>
        <strain evidence="1 2">LMG 31837</strain>
    </source>
</reference>
<dbReference type="EMBL" id="CAJNBK010000009">
    <property type="protein sequence ID" value="CAE6765925.1"/>
    <property type="molecule type" value="Genomic_DNA"/>
</dbReference>
<organism evidence="1 2">
    <name type="scientific">Paraburkholderia haematera</name>
    <dbReference type="NCBI Taxonomy" id="2793077"/>
    <lineage>
        <taxon>Bacteria</taxon>
        <taxon>Pseudomonadati</taxon>
        <taxon>Pseudomonadota</taxon>
        <taxon>Betaproteobacteria</taxon>
        <taxon>Burkholderiales</taxon>
        <taxon>Burkholderiaceae</taxon>
        <taxon>Paraburkholderia</taxon>
    </lineage>
</organism>
<dbReference type="Proteomes" id="UP000672526">
    <property type="component" value="Unassembled WGS sequence"/>
</dbReference>
<evidence type="ECO:0000313" key="1">
    <source>
        <dbReference type="EMBL" id="CAE6765925.1"/>
    </source>
</evidence>
<dbReference type="RefSeq" id="WP_211612572.1">
    <property type="nucleotide sequence ID" value="NZ_CAJNBK010000009.1"/>
</dbReference>
<keyword evidence="2" id="KW-1185">Reference proteome</keyword>
<protein>
    <submittedName>
        <fullName evidence="1">Uncharacterized protein</fullName>
    </submittedName>
</protein>
<sequence>MPPSQRGSSRYARELPEAFVGGSAGALIDVTASADDGCTNESTPAFECQLTLTRRRETTMLVDMAAAITAVVGNRERVIGVNASGRGLSEGSDN</sequence>
<evidence type="ECO:0000313" key="2">
    <source>
        <dbReference type="Proteomes" id="UP000672526"/>
    </source>
</evidence>
<comment type="caution">
    <text evidence="1">The sequence shown here is derived from an EMBL/GenBank/DDBJ whole genome shotgun (WGS) entry which is preliminary data.</text>
</comment>
<name>A0ABM8RQF9_9BURK</name>